<name>H6RER8_9BACT</name>
<gene>
    <name evidence="1" type="ORF">VIS_S18BKA20008</name>
</gene>
<sequence length="115" mass="13052">MKDLREHTENPNIVLHENSSGYIVQCPECGEILISFGNVLTSVNENGFKNLHNALNNILKELELHTVEMHRGEKKVIVATPLENLNLSFNPGDFENVIELFDQAKLMLEIKNIII</sequence>
<organism evidence="1">
    <name type="scientific">uncultured Flavobacteriia bacterium</name>
    <dbReference type="NCBI Taxonomy" id="212695"/>
    <lineage>
        <taxon>Bacteria</taxon>
        <taxon>Pseudomonadati</taxon>
        <taxon>Bacteroidota</taxon>
        <taxon>Flavobacteriia</taxon>
        <taxon>environmental samples</taxon>
    </lineage>
</organism>
<dbReference type="AlphaFoldDB" id="H6RER8"/>
<dbReference type="InterPro" id="IPR046508">
    <property type="entry name" value="DUF6686"/>
</dbReference>
<reference evidence="1" key="2">
    <citation type="submission" date="2012-02" db="EMBL/GenBank/DDBJ databases">
        <authorList>
            <person name="Genoscope - CEA"/>
        </authorList>
    </citation>
    <scope>NUCLEOTIDE SEQUENCE</scope>
</reference>
<reference evidence="1" key="1">
    <citation type="journal article" date="2012" name="Environ. Microbiol.">
        <title>Genomic content of uncultured Bacteroidetes from contrasting oceanic provinces in the North Atlantic Ocean.</title>
        <authorList>
            <person name="Gomez-Pereira P.R."/>
            <person name="Schuler M."/>
            <person name="Fuchs B.M."/>
            <person name="Bennke C."/>
            <person name="Teeling H."/>
            <person name="Waldmann J."/>
            <person name="Richter M."/>
            <person name="Barbe V."/>
            <person name="Bataille E."/>
            <person name="Glockner F.O."/>
            <person name="Amann R."/>
        </authorList>
    </citation>
    <scope>NUCLEOTIDE SEQUENCE</scope>
</reference>
<proteinExistence type="predicted"/>
<accession>H6RER8</accession>
<dbReference type="Pfam" id="PF20391">
    <property type="entry name" value="DUF6686"/>
    <property type="match status" value="1"/>
</dbReference>
<evidence type="ECO:0000313" key="1">
    <source>
        <dbReference type="EMBL" id="CCF99529.1"/>
    </source>
</evidence>
<dbReference type="EMBL" id="FO117582">
    <property type="protein sequence ID" value="CCF99529.1"/>
    <property type="molecule type" value="Genomic_DNA"/>
</dbReference>
<protein>
    <submittedName>
        <fullName evidence="1">Uncharacterized protein</fullName>
    </submittedName>
</protein>